<feature type="chain" id="PRO_5047332706" description="Choice-of-anchor I domain-containing protein" evidence="2">
    <location>
        <begin position="18"/>
        <end position="509"/>
    </location>
</feature>
<dbReference type="PANTHER" id="PTHR46928:SF1">
    <property type="entry name" value="MESENCHYME-SPECIFIC CELL SURFACE GLYCOPROTEIN"/>
    <property type="match status" value="1"/>
</dbReference>
<evidence type="ECO:0000259" key="3">
    <source>
        <dbReference type="Pfam" id="PF22494"/>
    </source>
</evidence>
<feature type="domain" description="Choice-of-anchor I" evidence="3">
    <location>
        <begin position="351"/>
        <end position="459"/>
    </location>
</feature>
<dbReference type="Proteomes" id="UP001524586">
    <property type="component" value="Unassembled WGS sequence"/>
</dbReference>
<dbReference type="InterPro" id="IPR052956">
    <property type="entry name" value="Mesenchyme-surface_protein"/>
</dbReference>
<organism evidence="4 5">
    <name type="scientific">Methylomonas rivi</name>
    <dbReference type="NCBI Taxonomy" id="2952226"/>
    <lineage>
        <taxon>Bacteria</taxon>
        <taxon>Pseudomonadati</taxon>
        <taxon>Pseudomonadota</taxon>
        <taxon>Gammaproteobacteria</taxon>
        <taxon>Methylococcales</taxon>
        <taxon>Methylococcaceae</taxon>
        <taxon>Methylomonas</taxon>
    </lineage>
</organism>
<dbReference type="EMBL" id="JANIBK010000185">
    <property type="protein sequence ID" value="MCQ8130600.1"/>
    <property type="molecule type" value="Genomic_DNA"/>
</dbReference>
<feature type="signal peptide" evidence="2">
    <location>
        <begin position="1"/>
        <end position="17"/>
    </location>
</feature>
<feature type="compositionally biased region" description="Acidic residues" evidence="1">
    <location>
        <begin position="358"/>
        <end position="371"/>
    </location>
</feature>
<dbReference type="RefSeq" id="WP_256617020.1">
    <property type="nucleotide sequence ID" value="NZ_JANIBK010000185.1"/>
</dbReference>
<evidence type="ECO:0000313" key="5">
    <source>
        <dbReference type="Proteomes" id="UP001524586"/>
    </source>
</evidence>
<reference evidence="4 5" key="1">
    <citation type="submission" date="2022-07" db="EMBL/GenBank/DDBJ databases">
        <title>Methylomonas rivi sp. nov., Methylomonas rosea sp. nov., Methylomonas aureus sp. nov. and Methylomonas subterranea sp. nov., four novel methanotrophs isolated from a freshwater creek and the deep terrestrial subsurface.</title>
        <authorList>
            <person name="Abin C."/>
            <person name="Sankaranarayanan K."/>
            <person name="Garner C."/>
            <person name="Sindelar R."/>
            <person name="Kotary K."/>
            <person name="Garner R."/>
            <person name="Barclay S."/>
            <person name="Lawson P."/>
            <person name="Krumholz L."/>
        </authorList>
    </citation>
    <scope>NUCLEOTIDE SEQUENCE [LARGE SCALE GENOMIC DNA]</scope>
    <source>
        <strain evidence="4 5">WSC-6</strain>
    </source>
</reference>
<evidence type="ECO:0000256" key="2">
    <source>
        <dbReference type="SAM" id="SignalP"/>
    </source>
</evidence>
<dbReference type="SUPFAM" id="SSF51004">
    <property type="entry name" value="C-terminal (heme d1) domain of cytochrome cd1-nitrite reductase"/>
    <property type="match status" value="1"/>
</dbReference>
<accession>A0ABT1U9U9</accession>
<dbReference type="PROSITE" id="PS51257">
    <property type="entry name" value="PROKAR_LIPOPROTEIN"/>
    <property type="match status" value="1"/>
</dbReference>
<dbReference type="Gene3D" id="2.130.10.10">
    <property type="entry name" value="YVTN repeat-like/Quinoprotein amine dehydrogenase"/>
    <property type="match status" value="2"/>
</dbReference>
<feature type="region of interest" description="Disordered" evidence="1">
    <location>
        <begin position="357"/>
        <end position="379"/>
    </location>
</feature>
<sequence>MKTYIGLLVGLSLTACASRPVNETASEEWRLQPDCLYYSGYDKGTEIVSVQQATLRAVLSNFKTGEVDVLDLKRAGKMQRIQRFDLRLPAGEELTSVAFHPTLDVFAAVIDAGTRRGRLEMRSAGNGELLDHVEVGYGPDAVVFSEDGSALLVANEGEDFSFDRVKRAFFTAEGNISIVRLDGKGRIKANANIEMADVSHREGFIVAEKGHFLEREVDWDGDGKIGKQTDFDGNGNIDNKRVLLGTFEGVAVYGNEKKGEAGILIPVKADSKALLEPEYIALSPDAKRAYVTLQETNEVAEVDVENGKVLGYFNMGIAEHGADRKANGWIEFNQSVMALREPDGIALTPDGRYLVTADEGDTDTDAQDGEEPLQSGGRTMSVFDAKTGEFVADTGNQLDRVTFEHGVYPDRRSNKKGAEPEGIVAFEMDGEPWAVVGMERADALVLVALADPKRPKVVALGKIPGEETRAPEGLAHFERGGEHYLLSANEMNGTVACFKIVRGEFTLEH</sequence>
<dbReference type="PANTHER" id="PTHR46928">
    <property type="entry name" value="MESENCHYME-SPECIFIC CELL SURFACE GLYCOPROTEIN"/>
    <property type="match status" value="1"/>
</dbReference>
<dbReference type="InterPro" id="IPR011048">
    <property type="entry name" value="Haem_d1_sf"/>
</dbReference>
<dbReference type="InterPro" id="IPR015943">
    <property type="entry name" value="WD40/YVTN_repeat-like_dom_sf"/>
</dbReference>
<keyword evidence="5" id="KW-1185">Reference proteome</keyword>
<proteinExistence type="predicted"/>
<comment type="caution">
    <text evidence="4">The sequence shown here is derived from an EMBL/GenBank/DDBJ whole genome shotgun (WGS) entry which is preliminary data.</text>
</comment>
<evidence type="ECO:0000256" key="1">
    <source>
        <dbReference type="SAM" id="MobiDB-lite"/>
    </source>
</evidence>
<dbReference type="Pfam" id="PF22494">
    <property type="entry name" value="choice_anch_I"/>
    <property type="match status" value="2"/>
</dbReference>
<keyword evidence="2" id="KW-0732">Signal</keyword>
<protein>
    <recommendedName>
        <fullName evidence="3">Choice-of-anchor I domain-containing protein</fullName>
    </recommendedName>
</protein>
<feature type="domain" description="Choice-of-anchor I" evidence="3">
    <location>
        <begin position="44"/>
        <end position="184"/>
    </location>
</feature>
<dbReference type="InterPro" id="IPR055188">
    <property type="entry name" value="Choice_anch_I"/>
</dbReference>
<gene>
    <name evidence="4" type="ORF">NP596_19220</name>
</gene>
<evidence type="ECO:0000313" key="4">
    <source>
        <dbReference type="EMBL" id="MCQ8130600.1"/>
    </source>
</evidence>
<name>A0ABT1U9U9_9GAMM</name>